<comment type="caution">
    <text evidence="7">The sequence shown here is derived from an EMBL/GenBank/DDBJ whole genome shotgun (WGS) entry which is preliminary data.</text>
</comment>
<dbReference type="EMBL" id="MFAE01000003">
    <property type="protein sequence ID" value="OGD67571.1"/>
    <property type="molecule type" value="Genomic_DNA"/>
</dbReference>
<proteinExistence type="predicted"/>
<dbReference type="GO" id="GO:0016668">
    <property type="term" value="F:oxidoreductase activity, acting on a sulfur group of donors, NAD(P) as acceptor"/>
    <property type="evidence" value="ECO:0007669"/>
    <property type="project" value="UniProtKB-ARBA"/>
</dbReference>
<evidence type="ECO:0000256" key="5">
    <source>
        <dbReference type="ARBA" id="ARBA00023284"/>
    </source>
</evidence>
<evidence type="ECO:0000313" key="8">
    <source>
        <dbReference type="Proteomes" id="UP000179003"/>
    </source>
</evidence>
<dbReference type="Proteomes" id="UP000179003">
    <property type="component" value="Unassembled WGS sequence"/>
</dbReference>
<reference evidence="7 8" key="1">
    <citation type="journal article" date="2016" name="Nat. Commun.">
        <title>Thousands of microbial genomes shed light on interconnected biogeochemical processes in an aquifer system.</title>
        <authorList>
            <person name="Anantharaman K."/>
            <person name="Brown C.T."/>
            <person name="Hug L.A."/>
            <person name="Sharon I."/>
            <person name="Castelle C.J."/>
            <person name="Probst A.J."/>
            <person name="Thomas B.C."/>
            <person name="Singh A."/>
            <person name="Wilkins M.J."/>
            <person name="Karaoz U."/>
            <person name="Brodie E.L."/>
            <person name="Williams K.H."/>
            <person name="Hubbard S.S."/>
            <person name="Banfield J.F."/>
        </authorList>
    </citation>
    <scope>NUCLEOTIDE SEQUENCE [LARGE SCALE GENOMIC DNA]</scope>
</reference>
<dbReference type="PRINTS" id="PR00368">
    <property type="entry name" value="FADPNR"/>
</dbReference>
<dbReference type="PROSITE" id="PS00573">
    <property type="entry name" value="PYRIDINE_REDOX_2"/>
    <property type="match status" value="1"/>
</dbReference>
<organism evidence="7 8">
    <name type="scientific">Candidatus Campbellbacteria bacterium RIFOXYC2_FULL_35_25</name>
    <dbReference type="NCBI Taxonomy" id="1797582"/>
    <lineage>
        <taxon>Bacteria</taxon>
        <taxon>Candidatus Campbelliibacteriota</taxon>
    </lineage>
</organism>
<dbReference type="PANTHER" id="PTHR48105">
    <property type="entry name" value="THIOREDOXIN REDUCTASE 1-RELATED-RELATED"/>
    <property type="match status" value="1"/>
</dbReference>
<dbReference type="Pfam" id="PF07992">
    <property type="entry name" value="Pyr_redox_2"/>
    <property type="match status" value="1"/>
</dbReference>
<protein>
    <recommendedName>
        <fullName evidence="6">FAD/NAD(P)-binding domain-containing protein</fullName>
    </recommendedName>
</protein>
<sequence>MEKVYDLAIAGGGPGGVGAGIYASRKKLKTVLITDGFGGQSAVSPEIQNWVGTISISGQELSKNLENHLREYADDSIQIKDAERVETITQNDEKLFEIKTNKETYISKTVLVTTGSHRRKLTAKNADKLEHRGITYCATCDGPLFSNKDVIVVGGGNAGFETASQLLAYAKSVTLLDKNEKPKADEITVKKVLSNPNMKLISNAKITEILGDKFVTGLIYEDAKTGEVIELKTDGIFAEIGAQPTTGFVADLVDLNDYGSIPVDPKTQKTSKEGIWAAGDCTDGLYHQNNIAVGDAIKALEDIYLYLNTK</sequence>
<dbReference type="Gene3D" id="3.50.50.60">
    <property type="entry name" value="FAD/NAD(P)-binding domain"/>
    <property type="match status" value="2"/>
</dbReference>
<dbReference type="InterPro" id="IPR008255">
    <property type="entry name" value="Pyr_nucl-diS_OxRdtase_2_AS"/>
</dbReference>
<name>A0A1F5EJK6_9BACT</name>
<feature type="domain" description="FAD/NAD(P)-binding" evidence="6">
    <location>
        <begin position="5"/>
        <end position="293"/>
    </location>
</feature>
<dbReference type="AlphaFoldDB" id="A0A1F5EJK6"/>
<evidence type="ECO:0000256" key="1">
    <source>
        <dbReference type="ARBA" id="ARBA00022630"/>
    </source>
</evidence>
<dbReference type="InterPro" id="IPR023753">
    <property type="entry name" value="FAD/NAD-binding_dom"/>
</dbReference>
<dbReference type="InterPro" id="IPR050097">
    <property type="entry name" value="Ferredoxin-NADP_redctase_2"/>
</dbReference>
<keyword evidence="1" id="KW-0285">Flavoprotein</keyword>
<gene>
    <name evidence="7" type="ORF">A2442_02440</name>
</gene>
<evidence type="ECO:0000256" key="4">
    <source>
        <dbReference type="ARBA" id="ARBA00023157"/>
    </source>
</evidence>
<dbReference type="SUPFAM" id="SSF51905">
    <property type="entry name" value="FAD/NAD(P)-binding domain"/>
    <property type="match status" value="1"/>
</dbReference>
<evidence type="ECO:0000256" key="3">
    <source>
        <dbReference type="ARBA" id="ARBA00023002"/>
    </source>
</evidence>
<accession>A0A1F5EJK6</accession>
<evidence type="ECO:0000256" key="2">
    <source>
        <dbReference type="ARBA" id="ARBA00022827"/>
    </source>
</evidence>
<keyword evidence="2" id="KW-0274">FAD</keyword>
<keyword evidence="3" id="KW-0560">Oxidoreductase</keyword>
<dbReference type="InterPro" id="IPR036188">
    <property type="entry name" value="FAD/NAD-bd_sf"/>
</dbReference>
<evidence type="ECO:0000259" key="6">
    <source>
        <dbReference type="Pfam" id="PF07992"/>
    </source>
</evidence>
<evidence type="ECO:0000313" key="7">
    <source>
        <dbReference type="EMBL" id="OGD67571.1"/>
    </source>
</evidence>
<keyword evidence="5" id="KW-0676">Redox-active center</keyword>
<dbReference type="PRINTS" id="PR00469">
    <property type="entry name" value="PNDRDTASEII"/>
</dbReference>
<dbReference type="STRING" id="1797582.A2442_02440"/>
<keyword evidence="4" id="KW-1015">Disulfide bond</keyword>